<dbReference type="AlphaFoldDB" id="A0AAE7MNP8"/>
<evidence type="ECO:0000313" key="2">
    <source>
        <dbReference type="Proteomes" id="UP000516696"/>
    </source>
</evidence>
<reference evidence="1 2" key="1">
    <citation type="submission" date="2020-03" db="EMBL/GenBank/DDBJ databases">
        <title>Characterization of ganglioside-mimicking enterococci.</title>
        <authorList>
            <person name="Patry R.T."/>
            <person name="Nothaft H."/>
            <person name="Bridger R."/>
            <person name="Shajahan A."/>
            <person name="Huynh S."/>
            <person name="Sanchez S."/>
            <person name="Azadi P."/>
            <person name="Cooper K."/>
            <person name="Miller W.G."/>
            <person name="Parker C.T."/>
            <person name="Wells L."/>
            <person name="Szymanski C.M."/>
        </authorList>
    </citation>
    <scope>NUCLEOTIDE SEQUENCE [LARGE SCALE GENOMIC DNA]</scope>
    <source>
        <strain evidence="1 2">EGM181</strain>
    </source>
</reference>
<evidence type="ECO:0008006" key="3">
    <source>
        <dbReference type="Google" id="ProtNLM"/>
    </source>
</evidence>
<dbReference type="EMBL" id="CP050485">
    <property type="protein sequence ID" value="QOG26812.1"/>
    <property type="molecule type" value="Genomic_DNA"/>
</dbReference>
<dbReference type="Proteomes" id="UP000516696">
    <property type="component" value="Chromosome"/>
</dbReference>
<accession>A0AAE7MNP8</accession>
<name>A0AAE7MNP8_ENTGA</name>
<proteinExistence type="predicted"/>
<organism evidence="1 2">
    <name type="scientific">Enterococcus gallinarum</name>
    <dbReference type="NCBI Taxonomy" id="1353"/>
    <lineage>
        <taxon>Bacteria</taxon>
        <taxon>Bacillati</taxon>
        <taxon>Bacillota</taxon>
        <taxon>Bacilli</taxon>
        <taxon>Lactobacillales</taxon>
        <taxon>Enterococcaceae</taxon>
        <taxon>Enterococcus</taxon>
    </lineage>
</organism>
<sequence>MSVSVQGVDEILKNLEAKLGPARTNRIANKSLRNYGKKLQQDVQEAVSSYMDTGETYNTVIASGVKKGPPKTIEVGWGQGSRWRMVHLSEFGYTRFGKYISPRGMGKLQGVVDKTVGSAFEEMRSDLEELAR</sequence>
<evidence type="ECO:0000313" key="1">
    <source>
        <dbReference type="EMBL" id="QOG26812.1"/>
    </source>
</evidence>
<gene>
    <name evidence="1" type="ORF">EGM181_05845</name>
</gene>
<protein>
    <recommendedName>
        <fullName evidence="3">HK97 gp10 family phage protein</fullName>
    </recommendedName>
</protein>
<dbReference type="RefSeq" id="WP_113850024.1">
    <property type="nucleotide sequence ID" value="NZ_CP050485.1"/>
</dbReference>